<evidence type="ECO:0000313" key="3">
    <source>
        <dbReference type="Proteomes" id="UP001168505"/>
    </source>
</evidence>
<accession>A0AAW7JQA3</accession>
<dbReference type="Proteomes" id="UP001168505">
    <property type="component" value="Unassembled WGS sequence"/>
</dbReference>
<dbReference type="EMBL" id="JAUEIR010000007">
    <property type="protein sequence ID" value="MDN0069734.1"/>
    <property type="molecule type" value="Genomic_DNA"/>
</dbReference>
<organism evidence="2 3">
    <name type="scientific">Collinsella ihumii</name>
    <dbReference type="NCBI Taxonomy" id="1720204"/>
    <lineage>
        <taxon>Bacteria</taxon>
        <taxon>Bacillati</taxon>
        <taxon>Actinomycetota</taxon>
        <taxon>Coriobacteriia</taxon>
        <taxon>Coriobacteriales</taxon>
        <taxon>Coriobacteriaceae</taxon>
        <taxon>Collinsella</taxon>
    </lineage>
</organism>
<reference evidence="2" key="2">
    <citation type="submission" date="2023-08" db="EMBL/GenBank/DDBJ databases">
        <title>Identification and characterization of horizontal gene transfer across gut microbiota members of farm animals based on homology search.</title>
        <authorList>
            <person name="Schwarzerova J."/>
            <person name="Nykrynova M."/>
            <person name="Jureckova K."/>
            <person name="Cejkova D."/>
            <person name="Rychlik I."/>
        </authorList>
    </citation>
    <scope>NUCLEOTIDE SEQUENCE</scope>
    <source>
        <strain evidence="2">15_COKtk</strain>
    </source>
</reference>
<proteinExistence type="predicted"/>
<dbReference type="InterPro" id="IPR005149">
    <property type="entry name" value="Tscrpt_reg_PadR_N"/>
</dbReference>
<protein>
    <submittedName>
        <fullName evidence="2">PadR family transcriptional regulator</fullName>
    </submittedName>
</protein>
<evidence type="ECO:0000259" key="1">
    <source>
        <dbReference type="Pfam" id="PF03551"/>
    </source>
</evidence>
<dbReference type="InterPro" id="IPR052509">
    <property type="entry name" value="Metal_resp_DNA-bind_regulator"/>
</dbReference>
<dbReference type="Pfam" id="PF03551">
    <property type="entry name" value="PadR"/>
    <property type="match status" value="1"/>
</dbReference>
<dbReference type="PANTHER" id="PTHR33169:SF14">
    <property type="entry name" value="TRANSCRIPTIONAL REGULATOR RV3488"/>
    <property type="match status" value="1"/>
</dbReference>
<name>A0AAW7JQA3_9ACTN</name>
<dbReference type="SUPFAM" id="SSF46785">
    <property type="entry name" value="Winged helix' DNA-binding domain"/>
    <property type="match status" value="1"/>
</dbReference>
<dbReference type="InterPro" id="IPR036390">
    <property type="entry name" value="WH_DNA-bd_sf"/>
</dbReference>
<reference evidence="2" key="1">
    <citation type="submission" date="2023-06" db="EMBL/GenBank/DDBJ databases">
        <authorList>
            <person name="Zeman M."/>
            <person name="Kubasova T."/>
            <person name="Jahodarova E."/>
            <person name="Nykrynova M."/>
            <person name="Rychlik I."/>
        </authorList>
    </citation>
    <scope>NUCLEOTIDE SEQUENCE</scope>
    <source>
        <strain evidence="2">15_COKtk</strain>
    </source>
</reference>
<dbReference type="RefSeq" id="WP_087200559.1">
    <property type="nucleotide sequence ID" value="NZ_JAUEIR010000007.1"/>
</dbReference>
<dbReference type="PANTHER" id="PTHR33169">
    <property type="entry name" value="PADR-FAMILY TRANSCRIPTIONAL REGULATOR"/>
    <property type="match status" value="1"/>
</dbReference>
<feature type="domain" description="Transcription regulator PadR N-terminal" evidence="1">
    <location>
        <begin position="3"/>
        <end position="47"/>
    </location>
</feature>
<dbReference type="Gene3D" id="1.10.10.10">
    <property type="entry name" value="Winged helix-like DNA-binding domain superfamily/Winged helix DNA-binding domain"/>
    <property type="match status" value="1"/>
</dbReference>
<dbReference type="AlphaFoldDB" id="A0AAW7JQA3"/>
<dbReference type="InterPro" id="IPR036388">
    <property type="entry name" value="WH-like_DNA-bd_sf"/>
</dbReference>
<sequence length="68" mass="7950">MGLTESTLYPLLKRLEKAGCITVRSAEHNGRLRKYYRITEAGRTRIDEFLAEWPSVQEIYRYVEGARS</sequence>
<comment type="caution">
    <text evidence="2">The sequence shown here is derived from an EMBL/GenBank/DDBJ whole genome shotgun (WGS) entry which is preliminary data.</text>
</comment>
<evidence type="ECO:0000313" key="2">
    <source>
        <dbReference type="EMBL" id="MDN0069734.1"/>
    </source>
</evidence>
<gene>
    <name evidence="2" type="ORF">QVN40_08500</name>
</gene>